<proteinExistence type="predicted"/>
<comment type="caution">
    <text evidence="8">The sequence shown here is derived from an EMBL/GenBank/DDBJ whole genome shotgun (WGS) entry which is preliminary data.</text>
</comment>
<keyword evidence="4" id="KW-1015">Disulfide bond</keyword>
<protein>
    <recommendedName>
        <fullName evidence="7">CFEM domain-containing protein</fullName>
    </recommendedName>
</protein>
<evidence type="ECO:0000313" key="8">
    <source>
        <dbReference type="EMBL" id="KAF5381142.1"/>
    </source>
</evidence>
<dbReference type="InterPro" id="IPR008427">
    <property type="entry name" value="Extracellular_membr_CFEM_dom"/>
</dbReference>
<evidence type="ECO:0000256" key="1">
    <source>
        <dbReference type="ARBA" id="ARBA00004613"/>
    </source>
</evidence>
<evidence type="ECO:0000256" key="3">
    <source>
        <dbReference type="ARBA" id="ARBA00022729"/>
    </source>
</evidence>
<keyword evidence="2" id="KW-0964">Secreted</keyword>
<reference evidence="8 9" key="1">
    <citation type="journal article" date="2020" name="ISME J.">
        <title>Uncovering the hidden diversity of litter-decomposition mechanisms in mushroom-forming fungi.</title>
        <authorList>
            <person name="Floudas D."/>
            <person name="Bentzer J."/>
            <person name="Ahren D."/>
            <person name="Johansson T."/>
            <person name="Persson P."/>
            <person name="Tunlid A."/>
        </authorList>
    </citation>
    <scope>NUCLEOTIDE SEQUENCE [LARGE SCALE GENOMIC DNA]</scope>
    <source>
        <strain evidence="8 9">CBS 406.79</strain>
    </source>
</reference>
<evidence type="ECO:0000256" key="6">
    <source>
        <dbReference type="SAM" id="SignalP"/>
    </source>
</evidence>
<accession>A0A8H5M562</accession>
<keyword evidence="9" id="KW-1185">Reference proteome</keyword>
<organism evidence="8 9">
    <name type="scientific">Collybiopsis confluens</name>
    <dbReference type="NCBI Taxonomy" id="2823264"/>
    <lineage>
        <taxon>Eukaryota</taxon>
        <taxon>Fungi</taxon>
        <taxon>Dikarya</taxon>
        <taxon>Basidiomycota</taxon>
        <taxon>Agaricomycotina</taxon>
        <taxon>Agaricomycetes</taxon>
        <taxon>Agaricomycetidae</taxon>
        <taxon>Agaricales</taxon>
        <taxon>Marasmiineae</taxon>
        <taxon>Omphalotaceae</taxon>
        <taxon>Collybiopsis</taxon>
    </lineage>
</organism>
<dbReference type="SMART" id="SM00747">
    <property type="entry name" value="CFEM"/>
    <property type="match status" value="1"/>
</dbReference>
<feature type="domain" description="CFEM" evidence="7">
    <location>
        <begin position="1"/>
        <end position="111"/>
    </location>
</feature>
<dbReference type="Pfam" id="PF05730">
    <property type="entry name" value="CFEM"/>
    <property type="match status" value="1"/>
</dbReference>
<name>A0A8H5M562_9AGAR</name>
<evidence type="ECO:0000313" key="9">
    <source>
        <dbReference type="Proteomes" id="UP000518752"/>
    </source>
</evidence>
<dbReference type="OrthoDB" id="265717at2759"/>
<gene>
    <name evidence="8" type="ORF">D9757_009436</name>
</gene>
<dbReference type="GO" id="GO:0005576">
    <property type="term" value="C:extracellular region"/>
    <property type="evidence" value="ECO:0007669"/>
    <property type="project" value="UniProtKB-SubCell"/>
</dbReference>
<evidence type="ECO:0000256" key="2">
    <source>
        <dbReference type="ARBA" id="ARBA00022525"/>
    </source>
</evidence>
<sequence length="212" mass="19959">MKFSVVSVSLGLAATMQLVAAQNLSPCATACVGQAATADGCTGITDINCVCTNAQFQQDALSCLTDECTPDDLSALVALQTAVCDGAGLSATGSATNTAPFSASDVSSGTGTSLSIPTSGAASSSASGSASGSASSSTSVSSSGSAATSGATTVSTPASVSIPVSSPAGSSTPATGATTTASSPAGTTSSSAAQNLQIPSFGLGLMALFMLL</sequence>
<comment type="subcellular location">
    <subcellularLocation>
        <location evidence="1">Secreted</location>
    </subcellularLocation>
</comment>
<feature type="signal peptide" evidence="6">
    <location>
        <begin position="1"/>
        <end position="21"/>
    </location>
</feature>
<dbReference type="PROSITE" id="PS52012">
    <property type="entry name" value="CFEM"/>
    <property type="match status" value="1"/>
</dbReference>
<dbReference type="Proteomes" id="UP000518752">
    <property type="component" value="Unassembled WGS sequence"/>
</dbReference>
<dbReference type="AlphaFoldDB" id="A0A8H5M562"/>
<feature type="region of interest" description="Disordered" evidence="5">
    <location>
        <begin position="122"/>
        <end position="192"/>
    </location>
</feature>
<feature type="chain" id="PRO_5034369326" description="CFEM domain-containing protein" evidence="6">
    <location>
        <begin position="22"/>
        <end position="212"/>
    </location>
</feature>
<evidence type="ECO:0000259" key="7">
    <source>
        <dbReference type="PROSITE" id="PS52012"/>
    </source>
</evidence>
<evidence type="ECO:0000256" key="4">
    <source>
        <dbReference type="ARBA" id="ARBA00023157"/>
    </source>
</evidence>
<evidence type="ECO:0000256" key="5">
    <source>
        <dbReference type="SAM" id="MobiDB-lite"/>
    </source>
</evidence>
<dbReference type="EMBL" id="JAACJN010000061">
    <property type="protein sequence ID" value="KAF5381142.1"/>
    <property type="molecule type" value="Genomic_DNA"/>
</dbReference>
<keyword evidence="3 6" id="KW-0732">Signal</keyword>